<reference evidence="1" key="1">
    <citation type="journal article" date="2018" name="DNA Res.">
        <title>Multiple hybrid de novo genome assembly of finger millet, an orphan allotetraploid crop.</title>
        <authorList>
            <person name="Hatakeyama M."/>
            <person name="Aluri S."/>
            <person name="Balachadran M.T."/>
            <person name="Sivarajan S.R."/>
            <person name="Patrignani A."/>
            <person name="Gruter S."/>
            <person name="Poveda L."/>
            <person name="Shimizu-Inatsugi R."/>
            <person name="Baeten J."/>
            <person name="Francoijs K.J."/>
            <person name="Nataraja K.N."/>
            <person name="Reddy Y.A.N."/>
            <person name="Phadnis S."/>
            <person name="Ravikumar R.L."/>
            <person name="Schlapbach R."/>
            <person name="Sreeman S.M."/>
            <person name="Shimizu K.K."/>
        </authorList>
    </citation>
    <scope>NUCLEOTIDE SEQUENCE</scope>
</reference>
<evidence type="ECO:0000313" key="2">
    <source>
        <dbReference type="Proteomes" id="UP001054889"/>
    </source>
</evidence>
<dbReference type="Proteomes" id="UP001054889">
    <property type="component" value="Unassembled WGS sequence"/>
</dbReference>
<organism evidence="1 2">
    <name type="scientific">Eleusine coracana subsp. coracana</name>
    <dbReference type="NCBI Taxonomy" id="191504"/>
    <lineage>
        <taxon>Eukaryota</taxon>
        <taxon>Viridiplantae</taxon>
        <taxon>Streptophyta</taxon>
        <taxon>Embryophyta</taxon>
        <taxon>Tracheophyta</taxon>
        <taxon>Spermatophyta</taxon>
        <taxon>Magnoliopsida</taxon>
        <taxon>Liliopsida</taxon>
        <taxon>Poales</taxon>
        <taxon>Poaceae</taxon>
        <taxon>PACMAD clade</taxon>
        <taxon>Chloridoideae</taxon>
        <taxon>Cynodonteae</taxon>
        <taxon>Eleusininae</taxon>
        <taxon>Eleusine</taxon>
    </lineage>
</organism>
<comment type="caution">
    <text evidence="1">The sequence shown here is derived from an EMBL/GenBank/DDBJ whole genome shotgun (WGS) entry which is preliminary data.</text>
</comment>
<evidence type="ECO:0000313" key="1">
    <source>
        <dbReference type="EMBL" id="GJN08895.1"/>
    </source>
</evidence>
<reference evidence="1" key="2">
    <citation type="submission" date="2021-12" db="EMBL/GenBank/DDBJ databases">
        <title>Resequencing data analysis of finger millet.</title>
        <authorList>
            <person name="Hatakeyama M."/>
            <person name="Aluri S."/>
            <person name="Balachadran M.T."/>
            <person name="Sivarajan S.R."/>
            <person name="Poveda L."/>
            <person name="Shimizu-Inatsugi R."/>
            <person name="Schlapbach R."/>
            <person name="Sreeman S.M."/>
            <person name="Shimizu K.K."/>
        </authorList>
    </citation>
    <scope>NUCLEOTIDE SEQUENCE</scope>
</reference>
<dbReference type="EMBL" id="BQKI01000015">
    <property type="protein sequence ID" value="GJN08895.1"/>
    <property type="molecule type" value="Genomic_DNA"/>
</dbReference>
<gene>
    <name evidence="1" type="primary">ga26855</name>
    <name evidence="1" type="ORF">PR202_ga26855</name>
</gene>
<protein>
    <submittedName>
        <fullName evidence="1">Uncharacterized protein</fullName>
    </submittedName>
</protein>
<sequence length="79" mass="9502">METPQRLCIQWCLPKHHYCFDLGWGGKMHVDNGWSKSSCSLIHSWWCEWWFINHPRSGRVSHALLQQSHFENFTGKRLF</sequence>
<accession>A0AAV5DF93</accession>
<name>A0AAV5DF93_ELECO</name>
<dbReference type="AlphaFoldDB" id="A0AAV5DF93"/>
<keyword evidence="2" id="KW-1185">Reference proteome</keyword>
<proteinExistence type="predicted"/>